<keyword evidence="2" id="KW-1185">Reference proteome</keyword>
<organism evidence="1 2">
    <name type="scientific">Thermoactinomyces daqus</name>
    <dbReference type="NCBI Taxonomy" id="1329516"/>
    <lineage>
        <taxon>Bacteria</taxon>
        <taxon>Bacillati</taxon>
        <taxon>Bacillota</taxon>
        <taxon>Bacilli</taxon>
        <taxon>Bacillales</taxon>
        <taxon>Thermoactinomycetaceae</taxon>
        <taxon>Thermoactinomyces</taxon>
    </lineage>
</organism>
<evidence type="ECO:0000313" key="1">
    <source>
        <dbReference type="EMBL" id="MBA4542910.1"/>
    </source>
</evidence>
<gene>
    <name evidence="1" type="ORF">H1164_08345</name>
</gene>
<evidence type="ECO:0000313" key="2">
    <source>
        <dbReference type="Proteomes" id="UP000530514"/>
    </source>
</evidence>
<dbReference type="RefSeq" id="WP_033101885.1">
    <property type="nucleotide sequence ID" value="NZ_JACEIP010000010.1"/>
</dbReference>
<reference evidence="1 2" key="1">
    <citation type="submission" date="2020-07" db="EMBL/GenBank/DDBJ databases">
        <authorList>
            <person name="Feng H."/>
        </authorList>
    </citation>
    <scope>NUCLEOTIDE SEQUENCE [LARGE SCALE GENOMIC DNA]</scope>
    <source>
        <strain evidence="2">s-11</strain>
    </source>
</reference>
<proteinExistence type="predicted"/>
<sequence>MFKRGNKVKVRKDARHADPKFKGLIGKVVRIGPSPQKGWGWVDVIFEHDPDYPGEKIPRRFIEMDLEK</sequence>
<protein>
    <submittedName>
        <fullName evidence="1">Uncharacterized protein</fullName>
    </submittedName>
</protein>
<dbReference type="EMBL" id="JACEIP010000010">
    <property type="protein sequence ID" value="MBA4542910.1"/>
    <property type="molecule type" value="Genomic_DNA"/>
</dbReference>
<comment type="caution">
    <text evidence="1">The sequence shown here is derived from an EMBL/GenBank/DDBJ whole genome shotgun (WGS) entry which is preliminary data.</text>
</comment>
<dbReference type="Proteomes" id="UP000530514">
    <property type="component" value="Unassembled WGS sequence"/>
</dbReference>
<name>A0A7W2AI51_9BACL</name>
<dbReference type="AlphaFoldDB" id="A0A7W2AI51"/>
<accession>A0A7W2AI51</accession>